<gene>
    <name evidence="1" type="ORF">JOC86_004432</name>
</gene>
<reference evidence="1 2" key="1">
    <citation type="submission" date="2021-01" db="EMBL/GenBank/DDBJ databases">
        <title>Genomic Encyclopedia of Type Strains, Phase IV (KMG-IV): sequencing the most valuable type-strain genomes for metagenomic binning, comparative biology and taxonomic classification.</title>
        <authorList>
            <person name="Goeker M."/>
        </authorList>
    </citation>
    <scope>NUCLEOTIDE SEQUENCE [LARGE SCALE GENOMIC DNA]</scope>
    <source>
        <strain evidence="1 2">DSM 24834</strain>
    </source>
</reference>
<comment type="caution">
    <text evidence="1">The sequence shown here is derived from an EMBL/GenBank/DDBJ whole genome shotgun (WGS) entry which is preliminary data.</text>
</comment>
<evidence type="ECO:0000313" key="1">
    <source>
        <dbReference type="EMBL" id="MBM7587857.1"/>
    </source>
</evidence>
<sequence>MFFQKSGINEKRRMTYIIKNESLMTTRLSLPELDFLLIPLDCGIHD</sequence>
<accession>A0ABS2NJ21</accession>
<proteinExistence type="predicted"/>
<dbReference type="Proteomes" id="UP001646157">
    <property type="component" value="Unassembled WGS sequence"/>
</dbReference>
<name>A0ABS2NJ21_9BACI</name>
<dbReference type="EMBL" id="JAFBDZ010000006">
    <property type="protein sequence ID" value="MBM7587857.1"/>
    <property type="molecule type" value="Genomic_DNA"/>
</dbReference>
<keyword evidence="2" id="KW-1185">Reference proteome</keyword>
<evidence type="ECO:0000313" key="2">
    <source>
        <dbReference type="Proteomes" id="UP001646157"/>
    </source>
</evidence>
<protein>
    <submittedName>
        <fullName evidence="1">Uncharacterized protein</fullName>
    </submittedName>
</protein>
<organism evidence="1 2">
    <name type="scientific">Rossellomorea pakistanensis</name>
    <dbReference type="NCBI Taxonomy" id="992288"/>
    <lineage>
        <taxon>Bacteria</taxon>
        <taxon>Bacillati</taxon>
        <taxon>Bacillota</taxon>
        <taxon>Bacilli</taxon>
        <taxon>Bacillales</taxon>
        <taxon>Bacillaceae</taxon>
        <taxon>Rossellomorea</taxon>
    </lineage>
</organism>